<keyword evidence="2" id="KW-1185">Reference proteome</keyword>
<accession>A0A124HJH4</accession>
<gene>
    <name evidence="1" type="ORF">AQJ11_39275</name>
</gene>
<dbReference type="EMBL" id="LMWP01000055">
    <property type="protein sequence ID" value="KUN16483.1"/>
    <property type="molecule type" value="Genomic_DNA"/>
</dbReference>
<dbReference type="Proteomes" id="UP000053398">
    <property type="component" value="Unassembled WGS sequence"/>
</dbReference>
<reference evidence="1 2" key="1">
    <citation type="submission" date="2015-10" db="EMBL/GenBank/DDBJ databases">
        <title>Draft genome sequence of Streptomyces corchorusii DSM 40340, type strain for the species Streptomyces corchorusii.</title>
        <authorList>
            <person name="Ruckert C."/>
            <person name="Winkler A."/>
            <person name="Kalinowski J."/>
            <person name="Kampfer P."/>
            <person name="Glaeser S."/>
        </authorList>
    </citation>
    <scope>NUCLEOTIDE SEQUENCE [LARGE SCALE GENOMIC DNA]</scope>
    <source>
        <strain evidence="1 2">DSM 40340</strain>
    </source>
</reference>
<dbReference type="AlphaFoldDB" id="A0A124HJH4"/>
<name>A0A124HJH4_STRCK</name>
<comment type="caution">
    <text evidence="1">The sequence shown here is derived from an EMBL/GenBank/DDBJ whole genome shotgun (WGS) entry which is preliminary data.</text>
</comment>
<protein>
    <submittedName>
        <fullName evidence="1">Uncharacterized protein</fullName>
    </submittedName>
</protein>
<proteinExistence type="predicted"/>
<organism evidence="1 2">
    <name type="scientific">Streptomyces corchorusii</name>
    <name type="common">Streptomyces chibaensis</name>
    <dbReference type="NCBI Taxonomy" id="1903"/>
    <lineage>
        <taxon>Bacteria</taxon>
        <taxon>Bacillati</taxon>
        <taxon>Actinomycetota</taxon>
        <taxon>Actinomycetes</taxon>
        <taxon>Kitasatosporales</taxon>
        <taxon>Streptomycetaceae</taxon>
        <taxon>Streptomyces</taxon>
    </lineage>
</organism>
<evidence type="ECO:0000313" key="2">
    <source>
        <dbReference type="Proteomes" id="UP000053398"/>
    </source>
</evidence>
<sequence>MQRLVTECQRQEINSLANLDLASTPQHPRTMARAMLHHLRLVYFSRQDTKEAGYFETDHYGIRPRGWMRHITLAMLAHVFLAATAAQAGSEGDAETVLSWFRSPWQKSAGSWQLAPQTGPAATSHPCAEMVTMEEKASRRASALSLPTTMSFVGGAVSQETAPDVPVANYAPHDASDQAR</sequence>
<evidence type="ECO:0000313" key="1">
    <source>
        <dbReference type="EMBL" id="KUN16483.1"/>
    </source>
</evidence>